<proteinExistence type="inferred from homology"/>
<comment type="similarity">
    <text evidence="2">Belongs to the class-A beta-lactamase family.</text>
</comment>
<dbReference type="SUPFAM" id="SSF56601">
    <property type="entry name" value="beta-lactamase/transpeptidase-like"/>
    <property type="match status" value="1"/>
</dbReference>
<dbReference type="PANTHER" id="PTHR35333:SF3">
    <property type="entry name" value="BETA-LACTAMASE-TYPE TRANSPEPTIDASE FOLD CONTAINING PROTEIN"/>
    <property type="match status" value="1"/>
</dbReference>
<dbReference type="eggNOG" id="COG2367">
    <property type="taxonomic scope" value="Bacteria"/>
</dbReference>
<comment type="catalytic activity">
    <reaction evidence="1">
        <text>a beta-lactam + H2O = a substituted beta-amino acid</text>
        <dbReference type="Rhea" id="RHEA:20401"/>
        <dbReference type="ChEBI" id="CHEBI:15377"/>
        <dbReference type="ChEBI" id="CHEBI:35627"/>
        <dbReference type="ChEBI" id="CHEBI:140347"/>
        <dbReference type="EC" id="3.5.2.6"/>
    </reaction>
</comment>
<evidence type="ECO:0000313" key="6">
    <source>
        <dbReference type="EMBL" id="KEQ28409.1"/>
    </source>
</evidence>
<dbReference type="GO" id="GO:0030655">
    <property type="term" value="P:beta-lactam antibiotic catabolic process"/>
    <property type="evidence" value="ECO:0007669"/>
    <property type="project" value="InterPro"/>
</dbReference>
<dbReference type="InterPro" id="IPR012338">
    <property type="entry name" value="Beta-lactam/transpept-like"/>
</dbReference>
<feature type="domain" description="Beta-lactamase class A catalytic" evidence="5">
    <location>
        <begin position="43"/>
        <end position="270"/>
    </location>
</feature>
<dbReference type="Gene3D" id="3.40.710.10">
    <property type="entry name" value="DD-peptidase/beta-lactamase superfamily"/>
    <property type="match status" value="1"/>
</dbReference>
<dbReference type="GO" id="GO:0046677">
    <property type="term" value="P:response to antibiotic"/>
    <property type="evidence" value="ECO:0007669"/>
    <property type="project" value="InterPro"/>
</dbReference>
<sequence length="297" mass="32841">MIFFKKMAFCALFMSIANSGFAQHNVLRQKAEELVKSKPAAIGFSIINLKTGDTLSVNGEKHLPMQSVYKFHLALAVLKQVDQNKFTLDQKILVKKKDLLPNTWSPLRDKYPGGNIKLPLSEILFYTVAQSDNNGCDILFRLLGGPEIVNKYIHSLGIKDVEIRSTEEQMHADDQLQFKNWTTANAATQLLKRFYMGQLLKQPTNDFLMKIMAGTTTGTGKLKGKLPTGTEVAHKTGYSGQNEAGIIAATNDIGIITLPDGTHFAIAIFVSMTALDEKASDQIIAELAKLSWDEFAS</sequence>
<reference evidence="6 7" key="1">
    <citation type="journal article" date="1992" name="Int. J. Syst. Bacteriol.">
        <title>Sphingobacterium antarcticus sp. nov. a Psychrotrophic Bacterium from the Soils of Schirmacher Oasis, Antarctica.</title>
        <authorList>
            <person name="Shivaji S."/>
            <person name="Ray M.K."/>
            <person name="Rao N.S."/>
            <person name="Saiserr L."/>
            <person name="Jagannadham M.V."/>
            <person name="Kumar G.S."/>
            <person name="Reddy G."/>
            <person name="Bhargava P.M."/>
        </authorList>
    </citation>
    <scope>NUCLEOTIDE SEQUENCE [LARGE SCALE GENOMIC DNA]</scope>
    <source>
        <strain evidence="6 7">4BY</strain>
    </source>
</reference>
<feature type="signal peptide" evidence="4">
    <location>
        <begin position="1"/>
        <end position="22"/>
    </location>
</feature>
<accession>A0A081PCI6</accession>
<keyword evidence="4" id="KW-0732">Signal</keyword>
<dbReference type="GO" id="GO:0008800">
    <property type="term" value="F:beta-lactamase activity"/>
    <property type="evidence" value="ECO:0007669"/>
    <property type="project" value="UniProtKB-EC"/>
</dbReference>
<protein>
    <recommendedName>
        <fullName evidence="3">beta-lactamase</fullName>
        <ecNumber evidence="3">3.5.2.6</ecNumber>
    </recommendedName>
</protein>
<evidence type="ECO:0000256" key="2">
    <source>
        <dbReference type="ARBA" id="ARBA00009009"/>
    </source>
</evidence>
<evidence type="ECO:0000256" key="4">
    <source>
        <dbReference type="SAM" id="SignalP"/>
    </source>
</evidence>
<comment type="caution">
    <text evidence="6">The sequence shown here is derived from an EMBL/GenBank/DDBJ whole genome shotgun (WGS) entry which is preliminary data.</text>
</comment>
<dbReference type="InterPro" id="IPR045155">
    <property type="entry name" value="Beta-lactam_cat"/>
</dbReference>
<dbReference type="AlphaFoldDB" id="A0A081PCI6"/>
<dbReference type="InterPro" id="IPR000871">
    <property type="entry name" value="Beta-lactam_class-A"/>
</dbReference>
<dbReference type="NCBIfam" id="NF012099">
    <property type="entry name" value="SubclassA2"/>
    <property type="match status" value="1"/>
</dbReference>
<dbReference type="PRINTS" id="PR00118">
    <property type="entry name" value="BLACTAMASEA"/>
</dbReference>
<dbReference type="EC" id="3.5.2.6" evidence="3"/>
<dbReference type="Proteomes" id="UP000028007">
    <property type="component" value="Unassembled WGS sequence"/>
</dbReference>
<name>A0A081PCI6_9SPHI</name>
<keyword evidence="7" id="KW-1185">Reference proteome</keyword>
<dbReference type="PANTHER" id="PTHR35333">
    <property type="entry name" value="BETA-LACTAMASE"/>
    <property type="match status" value="1"/>
</dbReference>
<feature type="chain" id="PRO_5001761606" description="beta-lactamase" evidence="4">
    <location>
        <begin position="23"/>
        <end position="297"/>
    </location>
</feature>
<dbReference type="Pfam" id="PF13354">
    <property type="entry name" value="Beta-lactamase2"/>
    <property type="match status" value="1"/>
</dbReference>
<organism evidence="6 7">
    <name type="scientific">Pedobacter antarcticus 4BY</name>
    <dbReference type="NCBI Taxonomy" id="1358423"/>
    <lineage>
        <taxon>Bacteria</taxon>
        <taxon>Pseudomonadati</taxon>
        <taxon>Bacteroidota</taxon>
        <taxon>Sphingobacteriia</taxon>
        <taxon>Sphingobacteriales</taxon>
        <taxon>Sphingobacteriaceae</taxon>
        <taxon>Pedobacter</taxon>
    </lineage>
</organism>
<evidence type="ECO:0000256" key="3">
    <source>
        <dbReference type="ARBA" id="ARBA00012865"/>
    </source>
</evidence>
<dbReference type="EMBL" id="JNFF01000116">
    <property type="protein sequence ID" value="KEQ28409.1"/>
    <property type="molecule type" value="Genomic_DNA"/>
</dbReference>
<evidence type="ECO:0000256" key="1">
    <source>
        <dbReference type="ARBA" id="ARBA00001526"/>
    </source>
</evidence>
<dbReference type="NCBIfam" id="NF033103">
    <property type="entry name" value="bla_class_A"/>
    <property type="match status" value="1"/>
</dbReference>
<gene>
    <name evidence="6" type="ORF">N180_01900</name>
</gene>
<evidence type="ECO:0000259" key="5">
    <source>
        <dbReference type="Pfam" id="PF13354"/>
    </source>
</evidence>
<evidence type="ECO:0000313" key="7">
    <source>
        <dbReference type="Proteomes" id="UP000028007"/>
    </source>
</evidence>